<evidence type="ECO:0000313" key="1">
    <source>
        <dbReference type="EMBL" id="JAD19438.1"/>
    </source>
</evidence>
<dbReference type="EMBL" id="GBRH01278457">
    <property type="protein sequence ID" value="JAD19438.1"/>
    <property type="molecule type" value="Transcribed_RNA"/>
</dbReference>
<reference evidence="1" key="2">
    <citation type="journal article" date="2015" name="Data Brief">
        <title>Shoot transcriptome of the giant reed, Arundo donax.</title>
        <authorList>
            <person name="Barrero R.A."/>
            <person name="Guerrero F.D."/>
            <person name="Moolhuijzen P."/>
            <person name="Goolsby J.A."/>
            <person name="Tidwell J."/>
            <person name="Bellgard S.E."/>
            <person name="Bellgard M.I."/>
        </authorList>
    </citation>
    <scope>NUCLEOTIDE SEQUENCE</scope>
    <source>
        <tissue evidence="1">Shoot tissue taken approximately 20 cm above the soil surface</tissue>
    </source>
</reference>
<reference evidence="1" key="1">
    <citation type="submission" date="2014-09" db="EMBL/GenBank/DDBJ databases">
        <authorList>
            <person name="Magalhaes I.L.F."/>
            <person name="Oliveira U."/>
            <person name="Santos F.R."/>
            <person name="Vidigal T.H.D.A."/>
            <person name="Brescovit A.D."/>
            <person name="Santos A.J."/>
        </authorList>
    </citation>
    <scope>NUCLEOTIDE SEQUENCE</scope>
    <source>
        <tissue evidence="1">Shoot tissue taken approximately 20 cm above the soil surface</tissue>
    </source>
</reference>
<proteinExistence type="predicted"/>
<dbReference type="AlphaFoldDB" id="A0A0A8Y2L7"/>
<sequence length="33" mass="3604">MSHCFLLHFLAPKTEINGKHSPSISSVITSCMS</sequence>
<accession>A0A0A8Y2L7</accession>
<organism evidence="1">
    <name type="scientific">Arundo donax</name>
    <name type="common">Giant reed</name>
    <name type="synonym">Donax arundinaceus</name>
    <dbReference type="NCBI Taxonomy" id="35708"/>
    <lineage>
        <taxon>Eukaryota</taxon>
        <taxon>Viridiplantae</taxon>
        <taxon>Streptophyta</taxon>
        <taxon>Embryophyta</taxon>
        <taxon>Tracheophyta</taxon>
        <taxon>Spermatophyta</taxon>
        <taxon>Magnoliopsida</taxon>
        <taxon>Liliopsida</taxon>
        <taxon>Poales</taxon>
        <taxon>Poaceae</taxon>
        <taxon>PACMAD clade</taxon>
        <taxon>Arundinoideae</taxon>
        <taxon>Arundineae</taxon>
        <taxon>Arundo</taxon>
    </lineage>
</organism>
<protein>
    <submittedName>
        <fullName evidence="1">Uncharacterized protein</fullName>
    </submittedName>
</protein>
<name>A0A0A8Y2L7_ARUDO</name>